<keyword evidence="5 6" id="KW-0472">Membrane</keyword>
<organism evidence="7 8">
    <name type="scientific">Streptomyces avidinii</name>
    <dbReference type="NCBI Taxonomy" id="1895"/>
    <lineage>
        <taxon>Bacteria</taxon>
        <taxon>Bacillati</taxon>
        <taxon>Actinomycetota</taxon>
        <taxon>Actinomycetes</taxon>
        <taxon>Kitasatosporales</taxon>
        <taxon>Streptomycetaceae</taxon>
        <taxon>Streptomyces</taxon>
    </lineage>
</organism>
<feature type="transmembrane region" description="Helical" evidence="6">
    <location>
        <begin position="6"/>
        <end position="27"/>
    </location>
</feature>
<keyword evidence="2" id="KW-1003">Cell membrane</keyword>
<gene>
    <name evidence="7" type="ORF">J2Z77_001251</name>
</gene>
<comment type="caution">
    <text evidence="7">The sequence shown here is derived from an EMBL/GenBank/DDBJ whole genome shotgun (WGS) entry which is preliminary data.</text>
</comment>
<evidence type="ECO:0000256" key="1">
    <source>
        <dbReference type="ARBA" id="ARBA00004651"/>
    </source>
</evidence>
<feature type="transmembrane region" description="Helical" evidence="6">
    <location>
        <begin position="39"/>
        <end position="61"/>
    </location>
</feature>
<dbReference type="Pfam" id="PF06081">
    <property type="entry name" value="ArAE_1"/>
    <property type="match status" value="1"/>
</dbReference>
<keyword evidence="3 6" id="KW-0812">Transmembrane</keyword>
<evidence type="ECO:0000256" key="4">
    <source>
        <dbReference type="ARBA" id="ARBA00022989"/>
    </source>
</evidence>
<evidence type="ECO:0000256" key="5">
    <source>
        <dbReference type="ARBA" id="ARBA00023136"/>
    </source>
</evidence>
<evidence type="ECO:0000313" key="8">
    <source>
        <dbReference type="Proteomes" id="UP001519310"/>
    </source>
</evidence>
<keyword evidence="4 6" id="KW-1133">Transmembrane helix</keyword>
<dbReference type="InterPro" id="IPR010343">
    <property type="entry name" value="ArAE_1"/>
</dbReference>
<protein>
    <recommendedName>
        <fullName evidence="9">Aromatic acid exporter family member 1</fullName>
    </recommendedName>
</protein>
<keyword evidence="8" id="KW-1185">Reference proteome</keyword>
<evidence type="ECO:0000256" key="3">
    <source>
        <dbReference type="ARBA" id="ARBA00022692"/>
    </source>
</evidence>
<dbReference type="EMBL" id="JAGGLQ010000002">
    <property type="protein sequence ID" value="MBP2035464.1"/>
    <property type="molecule type" value="Genomic_DNA"/>
</dbReference>
<feature type="transmembrane region" description="Helical" evidence="6">
    <location>
        <begin position="106"/>
        <end position="128"/>
    </location>
</feature>
<comment type="subcellular location">
    <subcellularLocation>
        <location evidence="1">Cell membrane</location>
        <topology evidence="1">Multi-pass membrane protein</topology>
    </subcellularLocation>
</comment>
<evidence type="ECO:0000256" key="6">
    <source>
        <dbReference type="SAM" id="Phobius"/>
    </source>
</evidence>
<evidence type="ECO:0008006" key="9">
    <source>
        <dbReference type="Google" id="ProtNLM"/>
    </source>
</evidence>
<dbReference type="Proteomes" id="UP001519310">
    <property type="component" value="Unassembled WGS sequence"/>
</dbReference>
<evidence type="ECO:0000256" key="2">
    <source>
        <dbReference type="ARBA" id="ARBA00022475"/>
    </source>
</evidence>
<name>A0ABS4KZK1_STRAV</name>
<sequence>MAAWVIARYLLPPTVSTFAPFTALVALQATVYRSVRDCVQYLVAMAAGAALAASLAAAVGIHGWTFGLLTLIALCLGRIERFGRQGTQIAIIGFFAFSSGQGRIDYIGYLAASVTVGALCGLSAHLVLAPARHVHHRQQAVADLYAAMSRRLDDLAEILEGNDSDTECVRHWRRDWRKLAAECERIQDAIDTEIENSRLHPRHGITSADTALSRARGAATVAERTMDHLRSLTRTLDYALDSGEIQNLPPCFRTASSSLLRRAATTMQEIGQTSRTDSGHLDVLIDDATAELDRVEQQERAAAEATPTVHTLQGTLLTDIGRLLAELRSGHKALTQTP</sequence>
<accession>A0ABS4KZK1</accession>
<proteinExistence type="predicted"/>
<evidence type="ECO:0000313" key="7">
    <source>
        <dbReference type="EMBL" id="MBP2035464.1"/>
    </source>
</evidence>
<reference evidence="7 8" key="1">
    <citation type="submission" date="2021-03" db="EMBL/GenBank/DDBJ databases">
        <title>Genomic Encyclopedia of Type Strains, Phase IV (KMG-IV): sequencing the most valuable type-strain genomes for metagenomic binning, comparative biology and taxonomic classification.</title>
        <authorList>
            <person name="Goeker M."/>
        </authorList>
    </citation>
    <scope>NUCLEOTIDE SEQUENCE [LARGE SCALE GENOMIC DNA]</scope>
    <source>
        <strain evidence="7 8">DSM 40526</strain>
    </source>
</reference>